<dbReference type="EMBL" id="AL445563">
    <property type="protein sequence ID" value="CAC13198.1"/>
    <property type="molecule type" value="Genomic_DNA"/>
</dbReference>
<keyword evidence="4" id="KW-1185">Reference proteome</keyword>
<dbReference type="Pfam" id="PF00565">
    <property type="entry name" value="SNase"/>
    <property type="match status" value="1"/>
</dbReference>
<dbReference type="Proteomes" id="UP000000528">
    <property type="component" value="Chromosome"/>
</dbReference>
<organism evidence="4">
    <name type="scientific">Mycoplasmopsis pulmonis (strain UAB CTIP)</name>
    <name type="common">Mycoplasma pulmonis</name>
    <dbReference type="NCBI Taxonomy" id="272635"/>
    <lineage>
        <taxon>Bacteria</taxon>
        <taxon>Bacillati</taxon>
        <taxon>Mycoplasmatota</taxon>
        <taxon>Mycoplasmoidales</taxon>
        <taxon>Metamycoplasmataceae</taxon>
        <taxon>Mycoplasmopsis</taxon>
    </lineage>
</organism>
<dbReference type="SMART" id="SM00318">
    <property type="entry name" value="SNc"/>
    <property type="match status" value="1"/>
</dbReference>
<dbReference type="KEGG" id="mpu:MYPU_0250"/>
<dbReference type="InterPro" id="IPR035437">
    <property type="entry name" value="SNase_OB-fold_sf"/>
</dbReference>
<feature type="domain" description="TNase-like" evidence="2">
    <location>
        <begin position="55"/>
        <end position="213"/>
    </location>
</feature>
<dbReference type="BioCyc" id="MPUL272635:G1GT6-26-MONOMER"/>
<sequence>MKKRTLFLILSLTSIALLPSVFISCSHSTEAKLREPKLNFNVDVEEFKNNHPGFEVYDGEMASYGDGDTFVVNLYRNPKNPTRAFATKIRIQLIDTPESSDINKDGKYSEAEKKWGKKASDKVKELIPLNSKVRVFLSGAKTYDREVGTVFFGENFSRNFSVEMINAGLARPNGIDFLKTQYENPKHMANFLAIELAYAFNSAINNKRGMFSDYPTWQETMKKVFVERGTGTAVYDNLFVGKANSIFKYENKNKEK</sequence>
<dbReference type="STRING" id="272635.gene:17576604"/>
<gene>
    <name evidence="3" type="ordered locus">MYPU_0250</name>
</gene>
<dbReference type="PROSITE" id="PS50830">
    <property type="entry name" value="TNASE_3"/>
    <property type="match status" value="1"/>
</dbReference>
<evidence type="ECO:0000313" key="4">
    <source>
        <dbReference type="Proteomes" id="UP000000528"/>
    </source>
</evidence>
<dbReference type="PROSITE" id="PS51257">
    <property type="entry name" value="PROKAR_LIPOPROTEIN"/>
    <property type="match status" value="1"/>
</dbReference>
<feature type="signal peptide" evidence="1">
    <location>
        <begin position="1"/>
        <end position="31"/>
    </location>
</feature>
<reference evidence="3 4" key="1">
    <citation type="journal article" date="2001" name="Nucleic Acids Res.">
        <title>The complete genome sequence of the murine respiratory pathogen Mycoplasma pulmonis.</title>
        <authorList>
            <person name="Chambaud I."/>
            <person name="Heilig R."/>
            <person name="Ferris S."/>
            <person name="Barbe V."/>
            <person name="Samson D."/>
            <person name="Galisson F."/>
            <person name="Moszer I."/>
            <person name="Dybvig K."/>
            <person name="Wroblewski H."/>
            <person name="Viari A."/>
            <person name="Rocha E.P.C."/>
            <person name="Blanchard A."/>
        </authorList>
    </citation>
    <scope>NUCLEOTIDE SEQUENCE [LARGE SCALE GENOMIC DNA]</scope>
    <source>
        <strain evidence="3 4">UAB CTIP</strain>
    </source>
</reference>
<dbReference type="Gene3D" id="2.40.50.90">
    <property type="match status" value="1"/>
</dbReference>
<name>Q98RI4_MYCPU</name>
<keyword evidence="3" id="KW-0449">Lipoprotein</keyword>
<evidence type="ECO:0000313" key="3">
    <source>
        <dbReference type="EMBL" id="CAC13198.1"/>
    </source>
</evidence>
<dbReference type="AlphaFoldDB" id="Q98RI4"/>
<dbReference type="eggNOG" id="COG1525">
    <property type="taxonomic scope" value="Bacteria"/>
</dbReference>
<dbReference type="SUPFAM" id="SSF50199">
    <property type="entry name" value="Staphylococcal nuclease"/>
    <property type="match status" value="1"/>
</dbReference>
<dbReference type="HOGENOM" id="CLU_1085121_0_0_14"/>
<dbReference type="PIR" id="A99515">
    <property type="entry name" value="A99515"/>
</dbReference>
<evidence type="ECO:0000256" key="1">
    <source>
        <dbReference type="SAM" id="SignalP"/>
    </source>
</evidence>
<dbReference type="RefSeq" id="WP_010924829.1">
    <property type="nucleotide sequence ID" value="NC_002771.1"/>
</dbReference>
<feature type="chain" id="PRO_5004322626" evidence="1">
    <location>
        <begin position="32"/>
        <end position="256"/>
    </location>
</feature>
<keyword evidence="1" id="KW-0732">Signal</keyword>
<protein>
    <submittedName>
        <fullName evidence="3">LIPOPROTEIN</fullName>
    </submittedName>
</protein>
<evidence type="ECO:0000259" key="2">
    <source>
        <dbReference type="PROSITE" id="PS50830"/>
    </source>
</evidence>
<proteinExistence type="predicted"/>
<dbReference type="InterPro" id="IPR016071">
    <property type="entry name" value="Staphylococal_nuclease_OB-fold"/>
</dbReference>
<accession>Q98RI4</accession>